<evidence type="ECO:0000313" key="2">
    <source>
        <dbReference type="Proteomes" id="UP000637643"/>
    </source>
</evidence>
<gene>
    <name evidence="1" type="ORF">GCM10010912_49250</name>
</gene>
<sequence length="75" mass="8183">MKLILQFAATGKEVEALEIKDSDKNTLLKKVEKISPSAGIQTIEVAITGVRNIAINVTQPNDGGFFIPLTTSYYK</sequence>
<protein>
    <submittedName>
        <fullName evidence="1">Uncharacterized protein</fullName>
    </submittedName>
</protein>
<keyword evidence="2" id="KW-1185">Reference proteome</keyword>
<name>A0A917FRY7_9BACL</name>
<proteinExistence type="predicted"/>
<reference evidence="1" key="2">
    <citation type="submission" date="2020-09" db="EMBL/GenBank/DDBJ databases">
        <authorList>
            <person name="Sun Q."/>
            <person name="Zhou Y."/>
        </authorList>
    </citation>
    <scope>NUCLEOTIDE SEQUENCE</scope>
    <source>
        <strain evidence="1">CGMCC 1.16134</strain>
    </source>
</reference>
<dbReference type="RefSeq" id="WP_189029633.1">
    <property type="nucleotide sequence ID" value="NZ_BMKR01000027.1"/>
</dbReference>
<reference evidence="1" key="1">
    <citation type="journal article" date="2014" name="Int. J. Syst. Evol. Microbiol.">
        <title>Complete genome sequence of Corynebacterium casei LMG S-19264T (=DSM 44701T), isolated from a smear-ripened cheese.</title>
        <authorList>
            <consortium name="US DOE Joint Genome Institute (JGI-PGF)"/>
            <person name="Walter F."/>
            <person name="Albersmeier A."/>
            <person name="Kalinowski J."/>
            <person name="Ruckert C."/>
        </authorList>
    </citation>
    <scope>NUCLEOTIDE SEQUENCE</scope>
    <source>
        <strain evidence="1">CGMCC 1.16134</strain>
    </source>
</reference>
<comment type="caution">
    <text evidence="1">The sequence shown here is derived from an EMBL/GenBank/DDBJ whole genome shotgun (WGS) entry which is preliminary data.</text>
</comment>
<accession>A0A917FRY7</accession>
<dbReference type="AlphaFoldDB" id="A0A917FRY7"/>
<organism evidence="1 2">
    <name type="scientific">Paenibacillus albidus</name>
    <dbReference type="NCBI Taxonomy" id="2041023"/>
    <lineage>
        <taxon>Bacteria</taxon>
        <taxon>Bacillati</taxon>
        <taxon>Bacillota</taxon>
        <taxon>Bacilli</taxon>
        <taxon>Bacillales</taxon>
        <taxon>Paenibacillaceae</taxon>
        <taxon>Paenibacillus</taxon>
    </lineage>
</organism>
<dbReference type="EMBL" id="BMKR01000027">
    <property type="protein sequence ID" value="GGF98698.1"/>
    <property type="molecule type" value="Genomic_DNA"/>
</dbReference>
<evidence type="ECO:0000313" key="1">
    <source>
        <dbReference type="EMBL" id="GGF98698.1"/>
    </source>
</evidence>
<dbReference type="Proteomes" id="UP000637643">
    <property type="component" value="Unassembled WGS sequence"/>
</dbReference>